<evidence type="ECO:0000256" key="1">
    <source>
        <dbReference type="ARBA" id="ARBA00012687"/>
    </source>
</evidence>
<dbReference type="EMBL" id="GBEZ01009722">
    <property type="protein sequence ID" value="JAC75889.1"/>
    <property type="molecule type" value="Transcribed_RNA"/>
</dbReference>
<keyword evidence="6" id="KW-0443">Lipid metabolism</keyword>
<keyword evidence="3" id="KW-0441">Lipid A biosynthesis</keyword>
<dbReference type="AlphaFoldDB" id="A0A061RYN6"/>
<keyword evidence="5" id="KW-0808">Transferase</keyword>
<organism evidence="8">
    <name type="scientific">Tetraselmis sp. GSL018</name>
    <dbReference type="NCBI Taxonomy" id="582737"/>
    <lineage>
        <taxon>Eukaryota</taxon>
        <taxon>Viridiplantae</taxon>
        <taxon>Chlorophyta</taxon>
        <taxon>core chlorophytes</taxon>
        <taxon>Chlorodendrophyceae</taxon>
        <taxon>Chlorodendrales</taxon>
        <taxon>Chlorodendraceae</taxon>
        <taxon>Tetraselmis</taxon>
    </lineage>
</organism>
<evidence type="ECO:0000256" key="3">
    <source>
        <dbReference type="ARBA" id="ARBA00022556"/>
    </source>
</evidence>
<dbReference type="PANTHER" id="PTHR30372:SF4">
    <property type="entry name" value="LIPID-A-DISACCHARIDE SYNTHASE, MITOCHONDRIAL-RELATED"/>
    <property type="match status" value="1"/>
</dbReference>
<keyword evidence="2" id="KW-0444">Lipid biosynthesis</keyword>
<evidence type="ECO:0000313" key="8">
    <source>
        <dbReference type="EMBL" id="JAC75889.1"/>
    </source>
</evidence>
<reference evidence="8" key="1">
    <citation type="submission" date="2014-05" db="EMBL/GenBank/DDBJ databases">
        <title>The transcriptome of the halophilic microalga Tetraselmis sp. GSL018 isolated from the Great Salt Lake, Utah.</title>
        <authorList>
            <person name="Jinkerson R.E."/>
            <person name="D'Adamo S."/>
            <person name="Posewitz M.C."/>
        </authorList>
    </citation>
    <scope>NUCLEOTIDE SEQUENCE</scope>
    <source>
        <strain evidence="8">GSL018</strain>
    </source>
</reference>
<comment type="catalytic activity">
    <reaction evidence="7">
        <text>a lipid X + a UDP-2-N,3-O-bis[(3R)-3-hydroxyacyl]-alpha-D-glucosamine = a lipid A disaccharide + UDP + H(+)</text>
        <dbReference type="Rhea" id="RHEA:67828"/>
        <dbReference type="ChEBI" id="CHEBI:15378"/>
        <dbReference type="ChEBI" id="CHEBI:58223"/>
        <dbReference type="ChEBI" id="CHEBI:137748"/>
        <dbReference type="ChEBI" id="CHEBI:176338"/>
        <dbReference type="ChEBI" id="CHEBI:176343"/>
        <dbReference type="EC" id="2.4.1.182"/>
    </reaction>
</comment>
<dbReference type="InterPro" id="IPR003835">
    <property type="entry name" value="Glyco_trans_19"/>
</dbReference>
<proteinExistence type="predicted"/>
<dbReference type="Pfam" id="PF02684">
    <property type="entry name" value="LpxB"/>
    <property type="match status" value="1"/>
</dbReference>
<evidence type="ECO:0000256" key="2">
    <source>
        <dbReference type="ARBA" id="ARBA00022516"/>
    </source>
</evidence>
<sequence length="119" mass="13038">MRLITAHLAAAGLPTVVTYRANRLTEWYVRLRARIAYASLPNIVLGREALPEALFSRATPDNIAAAAGELLESAELQHRQVEAGKEFIHKLQGPLHSNLQPSERAAQIVIQCVAERSGC</sequence>
<evidence type="ECO:0000256" key="7">
    <source>
        <dbReference type="ARBA" id="ARBA00048975"/>
    </source>
</evidence>
<dbReference type="PANTHER" id="PTHR30372">
    <property type="entry name" value="LIPID-A-DISACCHARIDE SYNTHASE"/>
    <property type="match status" value="1"/>
</dbReference>
<dbReference type="GO" id="GO:0008915">
    <property type="term" value="F:lipid-A-disaccharide synthase activity"/>
    <property type="evidence" value="ECO:0007669"/>
    <property type="project" value="UniProtKB-EC"/>
</dbReference>
<dbReference type="GO" id="GO:0009245">
    <property type="term" value="P:lipid A biosynthetic process"/>
    <property type="evidence" value="ECO:0007669"/>
    <property type="project" value="UniProtKB-KW"/>
</dbReference>
<evidence type="ECO:0000256" key="5">
    <source>
        <dbReference type="ARBA" id="ARBA00022679"/>
    </source>
</evidence>
<protein>
    <recommendedName>
        <fullName evidence="1">lipid-A-disaccharide synthase</fullName>
        <ecNumber evidence="1">2.4.1.182</ecNumber>
    </recommendedName>
</protein>
<gene>
    <name evidence="8" type="ORF">TSPGSL018_21807</name>
</gene>
<dbReference type="EC" id="2.4.1.182" evidence="1"/>
<dbReference type="GO" id="GO:0005543">
    <property type="term" value="F:phospholipid binding"/>
    <property type="evidence" value="ECO:0007669"/>
    <property type="project" value="TreeGrafter"/>
</dbReference>
<evidence type="ECO:0000256" key="4">
    <source>
        <dbReference type="ARBA" id="ARBA00022676"/>
    </source>
</evidence>
<evidence type="ECO:0000256" key="6">
    <source>
        <dbReference type="ARBA" id="ARBA00023098"/>
    </source>
</evidence>
<name>A0A061RYN6_9CHLO</name>
<dbReference type="GO" id="GO:0016020">
    <property type="term" value="C:membrane"/>
    <property type="evidence" value="ECO:0007669"/>
    <property type="project" value="GOC"/>
</dbReference>
<accession>A0A061RYN6</accession>
<keyword evidence="4" id="KW-0328">Glycosyltransferase</keyword>